<protein>
    <submittedName>
        <fullName evidence="1">Uncharacterized protein</fullName>
    </submittedName>
</protein>
<sequence length="47" mass="5356">YVGLPDEEDDFNFVERFAQLKAEFEAQLLEEAKLNKAIAENLAKVKA</sequence>
<dbReference type="AlphaFoldDB" id="T1BWA4"/>
<proteinExistence type="predicted"/>
<evidence type="ECO:0000313" key="1">
    <source>
        <dbReference type="EMBL" id="EQD72913.1"/>
    </source>
</evidence>
<organism evidence="1">
    <name type="scientific">mine drainage metagenome</name>
    <dbReference type="NCBI Taxonomy" id="410659"/>
    <lineage>
        <taxon>unclassified sequences</taxon>
        <taxon>metagenomes</taxon>
        <taxon>ecological metagenomes</taxon>
    </lineage>
</organism>
<feature type="non-terminal residue" evidence="1">
    <location>
        <position position="1"/>
    </location>
</feature>
<reference evidence="1" key="2">
    <citation type="journal article" date="2014" name="ISME J.">
        <title>Microbial stratification in low pH oxic and suboxic macroscopic growths along an acid mine drainage.</title>
        <authorList>
            <person name="Mendez-Garcia C."/>
            <person name="Mesa V."/>
            <person name="Sprenger R.R."/>
            <person name="Richter M."/>
            <person name="Diez M.S."/>
            <person name="Solano J."/>
            <person name="Bargiela R."/>
            <person name="Golyshina O.V."/>
            <person name="Manteca A."/>
            <person name="Ramos J.L."/>
            <person name="Gallego J.R."/>
            <person name="Llorente I."/>
            <person name="Martins Dos Santos V.A."/>
            <person name="Jensen O.N."/>
            <person name="Pelaez A.I."/>
            <person name="Sanchez J."/>
            <person name="Ferrer M."/>
        </authorList>
    </citation>
    <scope>NUCLEOTIDE SEQUENCE</scope>
</reference>
<accession>T1BWA4</accession>
<comment type="caution">
    <text evidence="1">The sequence shown here is derived from an EMBL/GenBank/DDBJ whole genome shotgun (WGS) entry which is preliminary data.</text>
</comment>
<gene>
    <name evidence="1" type="ORF">B1A_05213</name>
</gene>
<reference evidence="1" key="1">
    <citation type="submission" date="2013-08" db="EMBL/GenBank/DDBJ databases">
        <authorList>
            <person name="Mendez C."/>
            <person name="Richter M."/>
            <person name="Ferrer M."/>
            <person name="Sanchez J."/>
        </authorList>
    </citation>
    <scope>NUCLEOTIDE SEQUENCE</scope>
</reference>
<name>T1BWA4_9ZZZZ</name>
<dbReference type="EMBL" id="AUZX01003796">
    <property type="protein sequence ID" value="EQD72913.1"/>
    <property type="molecule type" value="Genomic_DNA"/>
</dbReference>